<name>A0A5D3B1C6_9TREE</name>
<feature type="compositionally biased region" description="Basic and acidic residues" evidence="1">
    <location>
        <begin position="89"/>
        <end position="103"/>
    </location>
</feature>
<evidence type="ECO:0000313" key="2">
    <source>
        <dbReference type="EMBL" id="TYJ57455.1"/>
    </source>
</evidence>
<protein>
    <submittedName>
        <fullName evidence="2">Uncharacterized protein</fullName>
    </submittedName>
</protein>
<dbReference type="EMBL" id="NIDF01000012">
    <property type="protein sequence ID" value="TYJ57455.1"/>
    <property type="molecule type" value="Genomic_DNA"/>
</dbReference>
<feature type="region of interest" description="Disordered" evidence="1">
    <location>
        <begin position="50"/>
        <end position="112"/>
    </location>
</feature>
<keyword evidence="3" id="KW-1185">Reference proteome</keyword>
<accession>A0A5D3B1C6</accession>
<evidence type="ECO:0000313" key="3">
    <source>
        <dbReference type="Proteomes" id="UP000322245"/>
    </source>
</evidence>
<sequence length="112" mass="12182">MSDNKEQSRYPSTIHVWHMSRIAWSLVAQLHQPFATADIRPALGFNILPHPAKTNNPADLNSEPAEHGGLQGAGANAYNAKGPYVPSKEIAEGLEQPKSREELQAEAAKLNS</sequence>
<organism evidence="2 3">
    <name type="scientific">Cryptococcus floricola</name>
    <dbReference type="NCBI Taxonomy" id="2591691"/>
    <lineage>
        <taxon>Eukaryota</taxon>
        <taxon>Fungi</taxon>
        <taxon>Dikarya</taxon>
        <taxon>Basidiomycota</taxon>
        <taxon>Agaricomycotina</taxon>
        <taxon>Tremellomycetes</taxon>
        <taxon>Tremellales</taxon>
        <taxon>Cryptococcaceae</taxon>
        <taxon>Cryptococcus</taxon>
    </lineage>
</organism>
<proteinExistence type="predicted"/>
<comment type="caution">
    <text evidence="2">The sequence shown here is derived from an EMBL/GenBank/DDBJ whole genome shotgun (WGS) entry which is preliminary data.</text>
</comment>
<reference evidence="2 3" key="1">
    <citation type="submission" date="2017-05" db="EMBL/GenBank/DDBJ databases">
        <title>The Genome Sequence of Tsuchiyaea wingfieldii DSM 27421.</title>
        <authorList>
            <person name="Cuomo C."/>
            <person name="Passer A."/>
            <person name="Billmyre B."/>
            <person name="Heitman J."/>
        </authorList>
    </citation>
    <scope>NUCLEOTIDE SEQUENCE [LARGE SCALE GENOMIC DNA]</scope>
    <source>
        <strain evidence="2 3">DSM 27421</strain>
    </source>
</reference>
<evidence type="ECO:0000256" key="1">
    <source>
        <dbReference type="SAM" id="MobiDB-lite"/>
    </source>
</evidence>
<gene>
    <name evidence="2" type="ORF">B9479_001772</name>
</gene>
<dbReference type="Proteomes" id="UP000322245">
    <property type="component" value="Unassembled WGS sequence"/>
</dbReference>
<dbReference type="AlphaFoldDB" id="A0A5D3B1C6"/>